<feature type="region of interest" description="Disordered" evidence="10">
    <location>
        <begin position="189"/>
        <end position="229"/>
    </location>
</feature>
<organism evidence="11 12">
    <name type="scientific">Chiloscyllium punctatum</name>
    <name type="common">Brownbanded bambooshark</name>
    <name type="synonym">Hemiscyllium punctatum</name>
    <dbReference type="NCBI Taxonomy" id="137246"/>
    <lineage>
        <taxon>Eukaryota</taxon>
        <taxon>Metazoa</taxon>
        <taxon>Chordata</taxon>
        <taxon>Craniata</taxon>
        <taxon>Vertebrata</taxon>
        <taxon>Chondrichthyes</taxon>
        <taxon>Elasmobranchii</taxon>
        <taxon>Galeomorphii</taxon>
        <taxon>Galeoidea</taxon>
        <taxon>Orectolobiformes</taxon>
        <taxon>Hemiscylliidae</taxon>
        <taxon>Chiloscyllium</taxon>
    </lineage>
</organism>
<dbReference type="PANTHER" id="PTHR13190">
    <property type="entry name" value="AUTOPHAGY-RELATED 2, ISOFORM A"/>
    <property type="match status" value="1"/>
</dbReference>
<feature type="region of interest" description="Disordered" evidence="10">
    <location>
        <begin position="312"/>
        <end position="342"/>
    </location>
</feature>
<dbReference type="OrthoDB" id="18982at2759"/>
<dbReference type="GO" id="GO:0034045">
    <property type="term" value="C:phagophore assembly site membrane"/>
    <property type="evidence" value="ECO:0007669"/>
    <property type="project" value="UniProtKB-SubCell"/>
</dbReference>
<dbReference type="PANTHER" id="PTHR13190:SF21">
    <property type="entry name" value="AUTOPHAGY-RELATED PROTEIN 2 HOMOLOG A"/>
    <property type="match status" value="1"/>
</dbReference>
<proteinExistence type="inferred from homology"/>
<accession>A0A401RMN2</accession>
<dbReference type="GO" id="GO:0000045">
    <property type="term" value="P:autophagosome assembly"/>
    <property type="evidence" value="ECO:0007669"/>
    <property type="project" value="TreeGrafter"/>
</dbReference>
<sequence>SLNEFLDSLGAPLEVTDGFISSISVTIPWSALITENCTVEVTGLQVTCRPKYHFVPGTESPSWSSCMTTSMQLAKECLKEQAEEPEEPTQPLEGLEMFAQTIETVLRRIKVTFLDTIVRVEHTPDGSRTGTALEVHIKRLEYCDEAVKDSGGVSKRDPIPIDIHQPPAFVHKVLQFSGVLLHYEEIPEQAGEPQTSPPVLQQQADPTAESHPFPEASSRTAEGPSPSPLVQIGSCTGCLELTVKFKQNDALPGPKLAIDGKMGSLHLFLNPQQVSNLVDLLSTLNLTAEVSGLKEKLSKSRPLDPEDFKLIEQDLNKQLHSGQGSGHARSEELDSFAGSENG</sequence>
<feature type="compositionally biased region" description="Polar residues" evidence="10">
    <location>
        <begin position="192"/>
        <end position="205"/>
    </location>
</feature>
<evidence type="ECO:0000256" key="9">
    <source>
        <dbReference type="ARBA" id="ARBA00024615"/>
    </source>
</evidence>
<feature type="non-terminal residue" evidence="11">
    <location>
        <position position="342"/>
    </location>
</feature>
<dbReference type="GO" id="GO:0061908">
    <property type="term" value="C:phagophore"/>
    <property type="evidence" value="ECO:0007669"/>
    <property type="project" value="TreeGrafter"/>
</dbReference>
<name>A0A401RMN2_CHIPU</name>
<keyword evidence="12" id="KW-1185">Reference proteome</keyword>
<evidence type="ECO:0000256" key="8">
    <source>
        <dbReference type="ARBA" id="ARBA00024479"/>
    </source>
</evidence>
<evidence type="ECO:0000256" key="2">
    <source>
        <dbReference type="ARBA" id="ARBA00004623"/>
    </source>
</evidence>
<dbReference type="EMBL" id="BEZZ01004926">
    <property type="protein sequence ID" value="GCC19413.1"/>
    <property type="molecule type" value="Genomic_DNA"/>
</dbReference>
<dbReference type="GO" id="GO:0006869">
    <property type="term" value="P:lipid transport"/>
    <property type="evidence" value="ECO:0007669"/>
    <property type="project" value="UniProtKB-KW"/>
</dbReference>
<comment type="subcellular location">
    <subcellularLocation>
        <location evidence="1">Endoplasmic reticulum membrane</location>
        <topology evidence="1">Peripheral membrane protein</topology>
    </subcellularLocation>
    <subcellularLocation>
        <location evidence="2">Preautophagosomal structure membrane</location>
        <topology evidence="2">Peripheral membrane protein</topology>
    </subcellularLocation>
</comment>
<dbReference type="GO" id="GO:0061723">
    <property type="term" value="P:glycophagy"/>
    <property type="evidence" value="ECO:0007669"/>
    <property type="project" value="TreeGrafter"/>
</dbReference>
<evidence type="ECO:0000313" key="11">
    <source>
        <dbReference type="EMBL" id="GCC19413.1"/>
    </source>
</evidence>
<dbReference type="Pfam" id="PF13329">
    <property type="entry name" value="ATG2_CAD"/>
    <property type="match status" value="1"/>
</dbReference>
<evidence type="ECO:0000256" key="5">
    <source>
        <dbReference type="ARBA" id="ARBA00022824"/>
    </source>
</evidence>
<dbReference type="Proteomes" id="UP000287033">
    <property type="component" value="Unassembled WGS sequence"/>
</dbReference>
<dbReference type="STRING" id="137246.A0A401RMN2"/>
<dbReference type="GO" id="GO:0061709">
    <property type="term" value="P:reticulophagy"/>
    <property type="evidence" value="ECO:0007669"/>
    <property type="project" value="TreeGrafter"/>
</dbReference>
<evidence type="ECO:0000256" key="4">
    <source>
        <dbReference type="ARBA" id="ARBA00022448"/>
    </source>
</evidence>
<comment type="catalytic activity">
    <reaction evidence="8">
        <text>a 1,2-diacyl-sn-glycero-3-phospho-L-serine(in) = a 1,2-diacyl-sn-glycero-3-phospho-L-serine(out)</text>
        <dbReference type="Rhea" id="RHEA:38663"/>
        <dbReference type="ChEBI" id="CHEBI:57262"/>
    </reaction>
</comment>
<protein>
    <submittedName>
        <fullName evidence="11">Uncharacterized protein</fullName>
    </submittedName>
</protein>
<keyword evidence="4" id="KW-0813">Transport</keyword>
<evidence type="ECO:0000256" key="1">
    <source>
        <dbReference type="ARBA" id="ARBA00004406"/>
    </source>
</evidence>
<feature type="non-terminal residue" evidence="11">
    <location>
        <position position="1"/>
    </location>
</feature>
<keyword evidence="6" id="KW-0445">Lipid transport</keyword>
<evidence type="ECO:0000256" key="3">
    <source>
        <dbReference type="ARBA" id="ARBA00009714"/>
    </source>
</evidence>
<dbReference type="GO" id="GO:0005789">
    <property type="term" value="C:endoplasmic reticulum membrane"/>
    <property type="evidence" value="ECO:0007669"/>
    <property type="project" value="UniProtKB-SubCell"/>
</dbReference>
<dbReference type="GO" id="GO:0043495">
    <property type="term" value="F:protein-membrane adaptor activity"/>
    <property type="evidence" value="ECO:0007669"/>
    <property type="project" value="TreeGrafter"/>
</dbReference>
<dbReference type="GO" id="GO:0000422">
    <property type="term" value="P:autophagy of mitochondrion"/>
    <property type="evidence" value="ECO:0007669"/>
    <property type="project" value="TreeGrafter"/>
</dbReference>
<evidence type="ECO:0000256" key="10">
    <source>
        <dbReference type="SAM" id="MobiDB-lite"/>
    </source>
</evidence>
<dbReference type="GO" id="GO:0034727">
    <property type="term" value="P:piecemeal microautophagy of the nucleus"/>
    <property type="evidence" value="ECO:0007669"/>
    <property type="project" value="TreeGrafter"/>
</dbReference>
<comment type="caution">
    <text evidence="11">The sequence shown here is derived from an EMBL/GenBank/DDBJ whole genome shotgun (WGS) entry which is preliminary data.</text>
</comment>
<evidence type="ECO:0000256" key="7">
    <source>
        <dbReference type="ARBA" id="ARBA00023136"/>
    </source>
</evidence>
<dbReference type="OMA" id="NARCEVW"/>
<reference evidence="11 12" key="1">
    <citation type="journal article" date="2018" name="Nat. Ecol. Evol.">
        <title>Shark genomes provide insights into elasmobranch evolution and the origin of vertebrates.</title>
        <authorList>
            <person name="Hara Y"/>
            <person name="Yamaguchi K"/>
            <person name="Onimaru K"/>
            <person name="Kadota M"/>
            <person name="Koyanagi M"/>
            <person name="Keeley SD"/>
            <person name="Tatsumi K"/>
            <person name="Tanaka K"/>
            <person name="Motone F"/>
            <person name="Kageyama Y"/>
            <person name="Nozu R"/>
            <person name="Adachi N"/>
            <person name="Nishimura O"/>
            <person name="Nakagawa R"/>
            <person name="Tanegashima C"/>
            <person name="Kiyatake I"/>
            <person name="Matsumoto R"/>
            <person name="Murakumo K"/>
            <person name="Nishida K"/>
            <person name="Terakita A"/>
            <person name="Kuratani S"/>
            <person name="Sato K"/>
            <person name="Hyodo S Kuraku.S."/>
        </authorList>
    </citation>
    <scope>NUCLEOTIDE SEQUENCE [LARGE SCALE GENOMIC DNA]</scope>
</reference>
<evidence type="ECO:0000256" key="6">
    <source>
        <dbReference type="ARBA" id="ARBA00023055"/>
    </source>
</evidence>
<dbReference type="AlphaFoldDB" id="A0A401RMN2"/>
<comment type="similarity">
    <text evidence="3">Belongs to the ATG2 family.</text>
</comment>
<keyword evidence="7" id="KW-0472">Membrane</keyword>
<evidence type="ECO:0000313" key="12">
    <source>
        <dbReference type="Proteomes" id="UP000287033"/>
    </source>
</evidence>
<gene>
    <name evidence="11" type="ORF">chiPu_0021826</name>
</gene>
<keyword evidence="5" id="KW-0256">Endoplasmic reticulum</keyword>
<comment type="catalytic activity">
    <reaction evidence="9">
        <text>a 1,2-diacyl-sn-glycero-3-phosphoethanolamine(in) = a 1,2-diacyl-sn-glycero-3-phosphoethanolamine(out)</text>
        <dbReference type="Rhea" id="RHEA:38895"/>
        <dbReference type="ChEBI" id="CHEBI:64612"/>
    </reaction>
</comment>
<dbReference type="InterPro" id="IPR026849">
    <property type="entry name" value="ATG2"/>
</dbReference>
<dbReference type="GO" id="GO:0032266">
    <property type="term" value="F:phosphatidylinositol-3-phosphate binding"/>
    <property type="evidence" value="ECO:0007669"/>
    <property type="project" value="TreeGrafter"/>
</dbReference>